<feature type="region of interest" description="Disordered" evidence="7">
    <location>
        <begin position="93"/>
        <end position="249"/>
    </location>
</feature>
<reference evidence="9 10" key="1">
    <citation type="submission" date="2024-08" db="EMBL/GenBank/DDBJ databases">
        <authorList>
            <person name="Cucini C."/>
            <person name="Frati F."/>
        </authorList>
    </citation>
    <scope>NUCLEOTIDE SEQUENCE [LARGE SCALE GENOMIC DNA]</scope>
</reference>
<feature type="compositionally biased region" description="Polar residues" evidence="7">
    <location>
        <begin position="176"/>
        <end position="185"/>
    </location>
</feature>
<name>A0ABP1Q6A5_9HEXA</name>
<evidence type="ECO:0000256" key="7">
    <source>
        <dbReference type="SAM" id="MobiDB-lite"/>
    </source>
</evidence>
<evidence type="ECO:0000256" key="6">
    <source>
        <dbReference type="PROSITE-ProRule" id="PRU01371"/>
    </source>
</evidence>
<keyword evidence="4" id="KW-0862">Zinc</keyword>
<dbReference type="PANTHER" id="PTHR14649">
    <property type="entry name" value="ZINC FINGER C2HC DOMAIN-CONTAINING PROTEIN 1C"/>
    <property type="match status" value="1"/>
</dbReference>
<evidence type="ECO:0000259" key="8">
    <source>
        <dbReference type="PROSITE" id="PS52027"/>
    </source>
</evidence>
<protein>
    <recommendedName>
        <fullName evidence="8">C2HC/C3H-type domain-containing protein</fullName>
    </recommendedName>
</protein>
<evidence type="ECO:0000256" key="3">
    <source>
        <dbReference type="ARBA" id="ARBA00022771"/>
    </source>
</evidence>
<feature type="compositionally biased region" description="Polar residues" evidence="7">
    <location>
        <begin position="303"/>
        <end position="337"/>
    </location>
</feature>
<feature type="domain" description="C2HC/C3H-type" evidence="8">
    <location>
        <begin position="490"/>
        <end position="519"/>
    </location>
</feature>
<dbReference type="PANTHER" id="PTHR14649:SF1">
    <property type="entry name" value="ZINC FINGER C2HC DOMAIN-CONTAINING PROTEIN 1C"/>
    <property type="match status" value="1"/>
</dbReference>
<dbReference type="InterPro" id="IPR049899">
    <property type="entry name" value="Znf_C2HC_C3H"/>
</dbReference>
<feature type="compositionally biased region" description="Low complexity" evidence="7">
    <location>
        <begin position="344"/>
        <end position="358"/>
    </location>
</feature>
<feature type="region of interest" description="Disordered" evidence="7">
    <location>
        <begin position="471"/>
        <end position="491"/>
    </location>
</feature>
<dbReference type="EMBL" id="CAXLJM020000024">
    <property type="protein sequence ID" value="CAL8090675.1"/>
    <property type="molecule type" value="Genomic_DNA"/>
</dbReference>
<comment type="caution">
    <text evidence="9">The sequence shown here is derived from an EMBL/GenBank/DDBJ whole genome shotgun (WGS) entry which is preliminary data.</text>
</comment>
<evidence type="ECO:0000256" key="4">
    <source>
        <dbReference type="ARBA" id="ARBA00022833"/>
    </source>
</evidence>
<feature type="compositionally biased region" description="Polar residues" evidence="7">
    <location>
        <begin position="148"/>
        <end position="163"/>
    </location>
</feature>
<dbReference type="Proteomes" id="UP001642540">
    <property type="component" value="Unassembled WGS sequence"/>
</dbReference>
<gene>
    <name evidence="9" type="ORF">ODALV1_LOCUS7722</name>
</gene>
<organism evidence="9 10">
    <name type="scientific">Orchesella dallaii</name>
    <dbReference type="NCBI Taxonomy" id="48710"/>
    <lineage>
        <taxon>Eukaryota</taxon>
        <taxon>Metazoa</taxon>
        <taxon>Ecdysozoa</taxon>
        <taxon>Arthropoda</taxon>
        <taxon>Hexapoda</taxon>
        <taxon>Collembola</taxon>
        <taxon>Entomobryomorpha</taxon>
        <taxon>Entomobryoidea</taxon>
        <taxon>Orchesellidae</taxon>
        <taxon>Orchesellinae</taxon>
        <taxon>Orchesella</taxon>
    </lineage>
</organism>
<keyword evidence="3 6" id="KW-0863">Zinc-finger</keyword>
<keyword evidence="5" id="KW-0175">Coiled coil</keyword>
<feature type="compositionally biased region" description="Low complexity" evidence="7">
    <location>
        <begin position="203"/>
        <end position="224"/>
    </location>
</feature>
<evidence type="ECO:0000256" key="5">
    <source>
        <dbReference type="ARBA" id="ARBA00023054"/>
    </source>
</evidence>
<comment type="similarity">
    <text evidence="1">Belongs to the ZC2HC1 family.</text>
</comment>
<dbReference type="InterPro" id="IPR026104">
    <property type="entry name" value="ZNF_C2HC_dom_1C"/>
</dbReference>
<evidence type="ECO:0000313" key="10">
    <source>
        <dbReference type="Proteomes" id="UP001642540"/>
    </source>
</evidence>
<dbReference type="Gene3D" id="3.30.160.60">
    <property type="entry name" value="Classic Zinc Finger"/>
    <property type="match status" value="2"/>
</dbReference>
<feature type="compositionally biased region" description="Gly residues" evidence="7">
    <location>
        <begin position="96"/>
        <end position="108"/>
    </location>
</feature>
<dbReference type="PROSITE" id="PS52027">
    <property type="entry name" value="ZF_C2HC_C3H"/>
    <property type="match status" value="2"/>
</dbReference>
<evidence type="ECO:0000256" key="1">
    <source>
        <dbReference type="ARBA" id="ARBA00010843"/>
    </source>
</evidence>
<keyword evidence="2" id="KW-0479">Metal-binding</keyword>
<feature type="region of interest" description="Disordered" evidence="7">
    <location>
        <begin position="278"/>
        <end position="382"/>
    </location>
</feature>
<accession>A0ABP1Q6A5</accession>
<feature type="domain" description="C2HC/C3H-type" evidence="8">
    <location>
        <begin position="378"/>
        <end position="407"/>
    </location>
</feature>
<evidence type="ECO:0000256" key="2">
    <source>
        <dbReference type="ARBA" id="ARBA00022723"/>
    </source>
</evidence>
<proteinExistence type="inferred from homology"/>
<dbReference type="Pfam" id="PF13913">
    <property type="entry name" value="zf-C2HC_2"/>
    <property type="match status" value="2"/>
</dbReference>
<evidence type="ECO:0000313" key="9">
    <source>
        <dbReference type="EMBL" id="CAL8090675.1"/>
    </source>
</evidence>
<feature type="compositionally biased region" description="Low complexity" evidence="7">
    <location>
        <begin position="132"/>
        <end position="143"/>
    </location>
</feature>
<sequence length="525" mass="56612">MSQIPKGSGSRLAQMQAQFQQKQMQEKEAKLLQMLDSQQQKAMQKAALNGVLPSNKYTTNINNNNNNNLLMNGNVPVANVGAGKVRQMFEERRRGGGVNGSMSGGSTNGYGSRNGLAGIDKSHPLEPLVVTNNNKSRSSSSKSDPANYVSTNSSSRTTPNGMRNTHVPPMMKPPNLGTSNRTTSLTRERSGSREPPTPNQNEPSSNPKTSSVSSANSTSSSGGKPYHQRQQHKSSASHPPPPPQNAEESYLDYITPLPSTTKYSDYAQELEKRENALATKLKKTTISSSPDDYASRSGGGSPTHKSASPTQRSVTGSGANSPSRPNSKSPTTMSTPGARSVGRTSSVSSKAASVKKTSGVIKSKPSAPPRSTAGPPPGLDECKVCGRYFAPDRIQKHESICKKTTTKKRKVFDPTKMRMLGTEAEPYIRVVSAKPNKPAPAAATAKKVDWRKKHEDFIKTIRAAKEYQAHIAKGGDPKDLPPPPPTDTSDYVQCPFCNRKFSEGAAERHIPKCKNIKSNKNKAKR</sequence>
<keyword evidence="10" id="KW-1185">Reference proteome</keyword>